<reference evidence="2 3" key="1">
    <citation type="submission" date="2019-02" db="EMBL/GenBank/DDBJ databases">
        <title>Deep-cultivation of Planctomycetes and their phenomic and genomic characterization uncovers novel biology.</title>
        <authorList>
            <person name="Wiegand S."/>
            <person name="Jogler M."/>
            <person name="Boedeker C."/>
            <person name="Pinto D."/>
            <person name="Vollmers J."/>
            <person name="Rivas-Marin E."/>
            <person name="Kohn T."/>
            <person name="Peeters S.H."/>
            <person name="Heuer A."/>
            <person name="Rast P."/>
            <person name="Oberbeckmann S."/>
            <person name="Bunk B."/>
            <person name="Jeske O."/>
            <person name="Meyerdierks A."/>
            <person name="Storesund J.E."/>
            <person name="Kallscheuer N."/>
            <person name="Luecker S."/>
            <person name="Lage O.M."/>
            <person name="Pohl T."/>
            <person name="Merkel B.J."/>
            <person name="Hornburger P."/>
            <person name="Mueller R.-W."/>
            <person name="Bruemmer F."/>
            <person name="Labrenz M."/>
            <person name="Spormann A.M."/>
            <person name="Op den Camp H."/>
            <person name="Overmann J."/>
            <person name="Amann R."/>
            <person name="Jetten M.S.M."/>
            <person name="Mascher T."/>
            <person name="Medema M.H."/>
            <person name="Devos D.P."/>
            <person name="Kaster A.-K."/>
            <person name="Ovreas L."/>
            <person name="Rohde M."/>
            <person name="Galperin M.Y."/>
            <person name="Jogler C."/>
        </authorList>
    </citation>
    <scope>NUCLEOTIDE SEQUENCE [LARGE SCALE GENOMIC DNA]</scope>
    <source>
        <strain evidence="2 3">Pan265</strain>
    </source>
</reference>
<feature type="region of interest" description="Disordered" evidence="1">
    <location>
        <begin position="35"/>
        <end position="58"/>
    </location>
</feature>
<accession>A0A518BZ99</accession>
<dbReference type="EMBL" id="CP036280">
    <property type="protein sequence ID" value="QDU72285.1"/>
    <property type="molecule type" value="Genomic_DNA"/>
</dbReference>
<dbReference type="Proteomes" id="UP000320386">
    <property type="component" value="Chromosome"/>
</dbReference>
<evidence type="ECO:0000313" key="2">
    <source>
        <dbReference type="EMBL" id="QDU72285.1"/>
    </source>
</evidence>
<sequence>MICPNLKCRSVLSVPDHARGKKVRCKSCGMRIGVPMPSSNNPVEGEALEKEPQQAKSG</sequence>
<gene>
    <name evidence="2" type="ORF">Pan265_21490</name>
</gene>
<evidence type="ECO:0000256" key="1">
    <source>
        <dbReference type="SAM" id="MobiDB-lite"/>
    </source>
</evidence>
<dbReference type="KEGG" id="mcad:Pan265_21490"/>
<keyword evidence="3" id="KW-1185">Reference proteome</keyword>
<feature type="compositionally biased region" description="Basic and acidic residues" evidence="1">
    <location>
        <begin position="47"/>
        <end position="58"/>
    </location>
</feature>
<organism evidence="2 3">
    <name type="scientific">Mucisphaera calidilacus</name>
    <dbReference type="NCBI Taxonomy" id="2527982"/>
    <lineage>
        <taxon>Bacteria</taxon>
        <taxon>Pseudomonadati</taxon>
        <taxon>Planctomycetota</taxon>
        <taxon>Phycisphaerae</taxon>
        <taxon>Phycisphaerales</taxon>
        <taxon>Phycisphaeraceae</taxon>
        <taxon>Mucisphaera</taxon>
    </lineage>
</organism>
<evidence type="ECO:0000313" key="3">
    <source>
        <dbReference type="Proteomes" id="UP000320386"/>
    </source>
</evidence>
<protein>
    <submittedName>
        <fullName evidence="2">Uncharacterized protein</fullName>
    </submittedName>
</protein>
<proteinExistence type="predicted"/>
<name>A0A518BZ99_9BACT</name>
<dbReference type="AlphaFoldDB" id="A0A518BZ99"/>
<dbReference type="Gene3D" id="2.20.28.160">
    <property type="match status" value="1"/>
</dbReference>
<dbReference type="CDD" id="cd20335">
    <property type="entry name" value="BRcat_RBR"/>
    <property type="match status" value="1"/>
</dbReference>